<evidence type="ECO:0000313" key="1">
    <source>
        <dbReference type="EMBL" id="WCG03336.1"/>
    </source>
</evidence>
<dbReference type="Proteomes" id="UP001179501">
    <property type="component" value="Chromosome"/>
</dbReference>
<accession>A0AAF0BFZ1</accession>
<name>A0AAF0BFZ1_PORGN</name>
<dbReference type="Pfam" id="PF07877">
    <property type="entry name" value="DUF1661"/>
    <property type="match status" value="1"/>
</dbReference>
<reference evidence="1" key="1">
    <citation type="submission" date="2023-01" db="EMBL/GenBank/DDBJ databases">
        <title>Phages are important unrecognized players in the ecology of the oral pathogen Porphyromonas gingivalis.</title>
        <authorList>
            <person name="Matrishin C.B."/>
            <person name="Kauffman K.M."/>
        </authorList>
    </citation>
    <scope>NUCLEOTIDE SEQUENCE</scope>
    <source>
        <strain evidence="1">ATCC 49417</strain>
    </source>
</reference>
<gene>
    <name evidence="1" type="ORF">NY151_00910</name>
</gene>
<evidence type="ECO:0000313" key="2">
    <source>
        <dbReference type="Proteomes" id="UP001179501"/>
    </source>
</evidence>
<dbReference type="EMBL" id="CP116614">
    <property type="protein sequence ID" value="WCG03336.1"/>
    <property type="molecule type" value="Genomic_DNA"/>
</dbReference>
<organism evidence="1 2">
    <name type="scientific">Porphyromonas gingivalis</name>
    <name type="common">Bacteroides gingivalis</name>
    <dbReference type="NCBI Taxonomy" id="837"/>
    <lineage>
        <taxon>Bacteria</taxon>
        <taxon>Pseudomonadati</taxon>
        <taxon>Bacteroidota</taxon>
        <taxon>Bacteroidia</taxon>
        <taxon>Bacteroidales</taxon>
        <taxon>Porphyromonadaceae</taxon>
        <taxon>Porphyromonas</taxon>
    </lineage>
</organism>
<proteinExistence type="predicted"/>
<protein>
    <submittedName>
        <fullName evidence="1">DUF1661 domain-containing protein</fullName>
    </submittedName>
</protein>
<dbReference type="RefSeq" id="WP_157761733.1">
    <property type="nucleotide sequence ID" value="NZ_BAABSI010000012.1"/>
</dbReference>
<sequence>MAREFFASRTKTKIFSSHVLRTVEWLIFGA</sequence>
<dbReference type="InterPro" id="IPR012456">
    <property type="entry name" value="DUF1661"/>
</dbReference>
<dbReference type="AlphaFoldDB" id="A0AAF0BFZ1"/>